<dbReference type="Proteomes" id="UP001447188">
    <property type="component" value="Unassembled WGS sequence"/>
</dbReference>
<dbReference type="NCBIfam" id="NF003765">
    <property type="entry name" value="PRK05359.1"/>
    <property type="match status" value="1"/>
</dbReference>
<dbReference type="InterPro" id="IPR022894">
    <property type="entry name" value="Oligoribonuclease"/>
</dbReference>
<protein>
    <submittedName>
        <fullName evidence="6">Phosphatidylinositol 3,4,5-trisphosphate-dependent Rac exchanger 2 protein</fullName>
    </submittedName>
</protein>
<evidence type="ECO:0000256" key="1">
    <source>
        <dbReference type="ARBA" id="ARBA00009921"/>
    </source>
</evidence>
<dbReference type="InterPro" id="IPR036397">
    <property type="entry name" value="RNaseH_sf"/>
</dbReference>
<dbReference type="InterPro" id="IPR012337">
    <property type="entry name" value="RNaseH-like_sf"/>
</dbReference>
<evidence type="ECO:0000256" key="2">
    <source>
        <dbReference type="ARBA" id="ARBA00022722"/>
    </source>
</evidence>
<keyword evidence="2" id="KW-0540">Nuclease</keyword>
<evidence type="ECO:0000313" key="6">
    <source>
        <dbReference type="EMBL" id="KAL0640379.1"/>
    </source>
</evidence>
<feature type="domain" description="Exonuclease" evidence="5">
    <location>
        <begin position="44"/>
        <end position="221"/>
    </location>
</feature>
<organism evidence="6 7">
    <name type="scientific">Discina gigas</name>
    <dbReference type="NCBI Taxonomy" id="1032678"/>
    <lineage>
        <taxon>Eukaryota</taxon>
        <taxon>Fungi</taxon>
        <taxon>Dikarya</taxon>
        <taxon>Ascomycota</taxon>
        <taxon>Pezizomycotina</taxon>
        <taxon>Pezizomycetes</taxon>
        <taxon>Pezizales</taxon>
        <taxon>Discinaceae</taxon>
        <taxon>Discina</taxon>
    </lineage>
</organism>
<reference evidence="6 7" key="1">
    <citation type="submission" date="2024-02" db="EMBL/GenBank/DDBJ databases">
        <title>Discinaceae phylogenomics.</title>
        <authorList>
            <person name="Dirks A.C."/>
            <person name="James T.Y."/>
        </authorList>
    </citation>
    <scope>NUCLEOTIDE SEQUENCE [LARGE SCALE GENOMIC DNA]</scope>
    <source>
        <strain evidence="6 7">ACD0624</strain>
    </source>
</reference>
<evidence type="ECO:0000256" key="3">
    <source>
        <dbReference type="ARBA" id="ARBA00022801"/>
    </source>
</evidence>
<dbReference type="SMART" id="SM00479">
    <property type="entry name" value="EXOIII"/>
    <property type="match status" value="1"/>
</dbReference>
<keyword evidence="3" id="KW-0378">Hydrolase</keyword>
<dbReference type="Pfam" id="PF00929">
    <property type="entry name" value="RNase_T"/>
    <property type="match status" value="1"/>
</dbReference>
<evidence type="ECO:0000256" key="4">
    <source>
        <dbReference type="ARBA" id="ARBA00022839"/>
    </source>
</evidence>
<comment type="caution">
    <text evidence="6">The sequence shown here is derived from an EMBL/GenBank/DDBJ whole genome shotgun (WGS) entry which is preliminary data.</text>
</comment>
<dbReference type="EMBL" id="JBBBZM010000004">
    <property type="protein sequence ID" value="KAL0640379.1"/>
    <property type="molecule type" value="Genomic_DNA"/>
</dbReference>
<name>A0ABR3GWT2_9PEZI</name>
<evidence type="ECO:0000259" key="5">
    <source>
        <dbReference type="SMART" id="SM00479"/>
    </source>
</evidence>
<gene>
    <name evidence="6" type="primary">rex2</name>
    <name evidence="6" type="ORF">Q9L58_000661</name>
</gene>
<keyword evidence="4" id="KW-0269">Exonuclease</keyword>
<dbReference type="CDD" id="cd06135">
    <property type="entry name" value="Orn"/>
    <property type="match status" value="1"/>
</dbReference>
<dbReference type="PANTHER" id="PTHR11046">
    <property type="entry name" value="OLIGORIBONUCLEASE, MITOCHONDRIAL"/>
    <property type="match status" value="1"/>
</dbReference>
<sequence length="223" mass="25665">MRRLPAISQRLAFSRISRSYSQQTPITKLHQTSHSKMLSRSNAPLVWIDCEMTGLDYQNDVILQICCYITDSEMKPLEPEGIDIVIHYDKPVLDAMGEWCQRTHAATGLTARVLESSTTIESATTQLLSYIRSHILVPQQALLAGNSIHADRAFLSRQFPSVIEYLNYRILDVSTVKEAVRMWCSKEVLLNVPRKKEMHEARMDILESIEEMKYYKRVLFDGK</sequence>
<accession>A0ABR3GWT2</accession>
<keyword evidence="7" id="KW-1185">Reference proteome</keyword>
<dbReference type="Gene3D" id="3.30.420.10">
    <property type="entry name" value="Ribonuclease H-like superfamily/Ribonuclease H"/>
    <property type="match status" value="1"/>
</dbReference>
<proteinExistence type="inferred from homology"/>
<comment type="similarity">
    <text evidence="1">Belongs to the oligoribonuclease family.</text>
</comment>
<dbReference type="SUPFAM" id="SSF53098">
    <property type="entry name" value="Ribonuclease H-like"/>
    <property type="match status" value="1"/>
</dbReference>
<dbReference type="InterPro" id="IPR013520">
    <property type="entry name" value="Ribonucl_H"/>
</dbReference>
<evidence type="ECO:0000313" key="7">
    <source>
        <dbReference type="Proteomes" id="UP001447188"/>
    </source>
</evidence>
<dbReference type="PANTHER" id="PTHR11046:SF0">
    <property type="entry name" value="OLIGORIBONUCLEASE, MITOCHONDRIAL"/>
    <property type="match status" value="1"/>
</dbReference>